<keyword evidence="1" id="KW-0812">Transmembrane</keyword>
<dbReference type="EMBL" id="GL883010">
    <property type="protein sequence ID" value="EGG21986.1"/>
    <property type="molecule type" value="Genomic_DNA"/>
</dbReference>
<dbReference type="InterPro" id="IPR049945">
    <property type="entry name" value="AAA_22"/>
</dbReference>
<protein>
    <recommendedName>
        <fullName evidence="2">ORC1/DEAH AAA+ ATPase domain-containing protein</fullName>
    </recommendedName>
</protein>
<evidence type="ECO:0000313" key="3">
    <source>
        <dbReference type="EMBL" id="EGG21986.1"/>
    </source>
</evidence>
<keyword evidence="1" id="KW-0472">Membrane</keyword>
<dbReference type="OrthoDB" id="511599at2759"/>
<reference evidence="4" key="1">
    <citation type="journal article" date="2011" name="Genome Res.">
        <title>Phylogeny-wide analysis of social amoeba genomes highlights ancient origins for complex intercellular communication.</title>
        <authorList>
            <person name="Heidel A.J."/>
            <person name="Lawal H.M."/>
            <person name="Felder M."/>
            <person name="Schilde C."/>
            <person name="Helps N.R."/>
            <person name="Tunggal B."/>
            <person name="Rivero F."/>
            <person name="John U."/>
            <person name="Schleicher M."/>
            <person name="Eichinger L."/>
            <person name="Platzer M."/>
            <person name="Noegel A.A."/>
            <person name="Schaap P."/>
            <person name="Gloeckner G."/>
        </authorList>
    </citation>
    <scope>NUCLEOTIDE SEQUENCE [LARGE SCALE GENOMIC DNA]</scope>
    <source>
        <strain evidence="4">SH3</strain>
    </source>
</reference>
<dbReference type="GeneID" id="14874201"/>
<dbReference type="Gene3D" id="3.40.50.300">
    <property type="entry name" value="P-loop containing nucleotide triphosphate hydrolases"/>
    <property type="match status" value="1"/>
</dbReference>
<sequence length="392" mass="44039">MNNQFQEDFFLKFVLIPFTAIASPVSFVLAQGWSRSRAVLNSFEFGSFPTVTSKTYIKRDSILQKIISKLMPHPTSCLYHLIVGEHGTGKSTLLIQACHKVRKGVVYVSVPENVGAFGREIGKAFNFKYDEHVSLKAYFNSILGEAFPRPSGTSPIELFQRLNVFINEAAAAYTAKHGIPPVLIIDNINWLALRDREMLEVLQDYAKIHADKGDLVIVFVSSDGNGPVILRDRSSFSRCDKSILEIGDIPDEDAIKHLIATCKIKEESASYLVAQVTGGRFQLLNECISQIREGKTDQQIKNDTYYSVITEFEKCGINPKSVIGRSDFHSLFKKLLEEKVVKGRDVGQLIQDRNLRNRVISHNIFSCKLLGGDITFQSRAVENYVRVSKIII</sequence>
<dbReference type="KEGG" id="dfa:DFA_01872"/>
<evidence type="ECO:0000259" key="2">
    <source>
        <dbReference type="Pfam" id="PF13401"/>
    </source>
</evidence>
<dbReference type="SUPFAM" id="SSF52540">
    <property type="entry name" value="P-loop containing nucleoside triphosphate hydrolases"/>
    <property type="match status" value="1"/>
</dbReference>
<name>F4PV78_CACFS</name>
<gene>
    <name evidence="3" type="ORF">DFA_01872</name>
</gene>
<evidence type="ECO:0000256" key="1">
    <source>
        <dbReference type="SAM" id="Phobius"/>
    </source>
</evidence>
<feature type="transmembrane region" description="Helical" evidence="1">
    <location>
        <begin position="9"/>
        <end position="33"/>
    </location>
</feature>
<dbReference type="Pfam" id="PF13401">
    <property type="entry name" value="AAA_22"/>
    <property type="match status" value="1"/>
</dbReference>
<organism evidence="3 4">
    <name type="scientific">Cavenderia fasciculata</name>
    <name type="common">Slime mold</name>
    <name type="synonym">Dictyostelium fasciculatum</name>
    <dbReference type="NCBI Taxonomy" id="261658"/>
    <lineage>
        <taxon>Eukaryota</taxon>
        <taxon>Amoebozoa</taxon>
        <taxon>Evosea</taxon>
        <taxon>Eumycetozoa</taxon>
        <taxon>Dictyostelia</taxon>
        <taxon>Acytosteliales</taxon>
        <taxon>Cavenderiaceae</taxon>
        <taxon>Cavenderia</taxon>
    </lineage>
</organism>
<dbReference type="PANTHER" id="PTHR36168">
    <property type="entry name" value="CHROMOSOME 1, WHOLE GENOME SHOTGUN SEQUENCE"/>
    <property type="match status" value="1"/>
</dbReference>
<keyword evidence="1" id="KW-1133">Transmembrane helix</keyword>
<dbReference type="PANTHER" id="PTHR36168:SF1">
    <property type="entry name" value="ORC1-LIKE AAA ATPASE DOMAIN-CONTAINING PROTEIN"/>
    <property type="match status" value="1"/>
</dbReference>
<dbReference type="OMA" id="DNINWLA"/>
<dbReference type="Proteomes" id="UP000007797">
    <property type="component" value="Unassembled WGS sequence"/>
</dbReference>
<keyword evidence="4" id="KW-1185">Reference proteome</keyword>
<evidence type="ECO:0000313" key="4">
    <source>
        <dbReference type="Proteomes" id="UP000007797"/>
    </source>
</evidence>
<dbReference type="RefSeq" id="XP_004359837.1">
    <property type="nucleotide sequence ID" value="XM_004359780.1"/>
</dbReference>
<dbReference type="AlphaFoldDB" id="F4PV78"/>
<accession>F4PV78</accession>
<feature type="domain" description="ORC1/DEAH AAA+ ATPase" evidence="2">
    <location>
        <begin position="81"/>
        <end position="220"/>
    </location>
</feature>
<dbReference type="InterPro" id="IPR027417">
    <property type="entry name" value="P-loop_NTPase"/>
</dbReference>
<proteinExistence type="predicted"/>